<dbReference type="NCBIfam" id="TIGR00018">
    <property type="entry name" value="panC"/>
    <property type="match status" value="1"/>
</dbReference>
<keyword evidence="3 8" id="KW-0436">Ligase</keyword>
<dbReference type="Gene3D" id="3.40.50.620">
    <property type="entry name" value="HUPs"/>
    <property type="match status" value="1"/>
</dbReference>
<comment type="function">
    <text evidence="8">Catalyzes the condensation of pantoate with beta-alanine in an ATP-dependent reaction via a pantoyl-adenylate intermediate.</text>
</comment>
<dbReference type="Proteomes" id="UP000182108">
    <property type="component" value="Unassembled WGS sequence"/>
</dbReference>
<feature type="binding site" evidence="8">
    <location>
        <begin position="147"/>
        <end position="150"/>
    </location>
    <ligand>
        <name>ATP</name>
        <dbReference type="ChEBI" id="CHEBI:30616"/>
    </ligand>
</feature>
<dbReference type="GO" id="GO:0015940">
    <property type="term" value="P:pantothenate biosynthetic process"/>
    <property type="evidence" value="ECO:0007669"/>
    <property type="project" value="UniProtKB-UniRule"/>
</dbReference>
<dbReference type="HAMAP" id="MF_00158">
    <property type="entry name" value="PanC"/>
    <property type="match status" value="1"/>
</dbReference>
<feature type="binding site" evidence="8">
    <location>
        <position position="153"/>
    </location>
    <ligand>
        <name>(R)-pantoate</name>
        <dbReference type="ChEBI" id="CHEBI:15980"/>
    </ligand>
</feature>
<dbReference type="InterPro" id="IPR004821">
    <property type="entry name" value="Cyt_trans-like"/>
</dbReference>
<evidence type="ECO:0000256" key="3">
    <source>
        <dbReference type="ARBA" id="ARBA00022598"/>
    </source>
</evidence>
<keyword evidence="10" id="KW-1185">Reference proteome</keyword>
<feature type="binding site" evidence="8">
    <location>
        <position position="60"/>
    </location>
    <ligand>
        <name>beta-alanine</name>
        <dbReference type="ChEBI" id="CHEBI:57966"/>
    </ligand>
</feature>
<protein>
    <recommendedName>
        <fullName evidence="8">Pantothenate synthetase</fullName>
        <shortName evidence="8">PS</shortName>
        <ecNumber evidence="8">6.3.2.1</ecNumber>
    </recommendedName>
    <alternativeName>
        <fullName evidence="8">Pantoate--beta-alanine ligase</fullName>
    </alternativeName>
    <alternativeName>
        <fullName evidence="8">Pantoate-activating enzyme</fullName>
    </alternativeName>
</protein>
<dbReference type="InterPro" id="IPR042176">
    <property type="entry name" value="Pantoate_ligase_C"/>
</dbReference>
<dbReference type="PANTHER" id="PTHR21299:SF1">
    <property type="entry name" value="PANTOATE--BETA-ALANINE LIGASE"/>
    <property type="match status" value="1"/>
</dbReference>
<name>A0A0K6IQF4_9PROT</name>
<dbReference type="CDD" id="cd00560">
    <property type="entry name" value="PanC"/>
    <property type="match status" value="1"/>
</dbReference>
<keyword evidence="6 8" id="KW-0067">ATP-binding</keyword>
<evidence type="ECO:0000256" key="1">
    <source>
        <dbReference type="ARBA" id="ARBA00004990"/>
    </source>
</evidence>
<comment type="similarity">
    <text evidence="2 8">Belongs to the pantothenate synthetase family.</text>
</comment>
<proteinExistence type="inferred from homology"/>
<dbReference type="NCBIfam" id="TIGR00125">
    <property type="entry name" value="cyt_tran_rel"/>
    <property type="match status" value="1"/>
</dbReference>
<dbReference type="EC" id="6.3.2.1" evidence="8"/>
<accession>A0A0K6IQF4</accession>
<feature type="binding site" evidence="8">
    <location>
        <begin position="29"/>
        <end position="36"/>
    </location>
    <ligand>
        <name>ATP</name>
        <dbReference type="ChEBI" id="CHEBI:30616"/>
    </ligand>
</feature>
<evidence type="ECO:0000256" key="8">
    <source>
        <dbReference type="HAMAP-Rule" id="MF_00158"/>
    </source>
</evidence>
<dbReference type="UniPathway" id="UPA00028">
    <property type="reaction ID" value="UER00005"/>
</dbReference>
<gene>
    <name evidence="8" type="primary">panC</name>
    <name evidence="9" type="ORF">Ga0061068_101319</name>
</gene>
<dbReference type="SUPFAM" id="SSF52374">
    <property type="entry name" value="Nucleotidylyl transferase"/>
    <property type="match status" value="1"/>
</dbReference>
<evidence type="ECO:0000313" key="9">
    <source>
        <dbReference type="EMBL" id="CUB05331.1"/>
    </source>
</evidence>
<comment type="catalytic activity">
    <reaction evidence="7 8">
        <text>(R)-pantoate + beta-alanine + ATP = (R)-pantothenate + AMP + diphosphate + H(+)</text>
        <dbReference type="Rhea" id="RHEA:10912"/>
        <dbReference type="ChEBI" id="CHEBI:15378"/>
        <dbReference type="ChEBI" id="CHEBI:15980"/>
        <dbReference type="ChEBI" id="CHEBI:29032"/>
        <dbReference type="ChEBI" id="CHEBI:30616"/>
        <dbReference type="ChEBI" id="CHEBI:33019"/>
        <dbReference type="ChEBI" id="CHEBI:57966"/>
        <dbReference type="ChEBI" id="CHEBI:456215"/>
        <dbReference type="EC" id="6.3.2.1"/>
    </reaction>
</comment>
<evidence type="ECO:0000256" key="5">
    <source>
        <dbReference type="ARBA" id="ARBA00022741"/>
    </source>
</evidence>
<dbReference type="Pfam" id="PF02569">
    <property type="entry name" value="Pantoate_ligase"/>
    <property type="match status" value="1"/>
</dbReference>
<comment type="pathway">
    <text evidence="1 8">Cofactor biosynthesis; (R)-pantothenate biosynthesis; (R)-pantothenate from (R)-pantoate and beta-alanine: step 1/1.</text>
</comment>
<feature type="binding site" evidence="8">
    <location>
        <position position="60"/>
    </location>
    <ligand>
        <name>(R)-pantoate</name>
        <dbReference type="ChEBI" id="CHEBI:15980"/>
    </ligand>
</feature>
<dbReference type="OrthoDB" id="5290636at2"/>
<dbReference type="GO" id="GO:0005524">
    <property type="term" value="F:ATP binding"/>
    <property type="evidence" value="ECO:0007669"/>
    <property type="project" value="UniProtKB-KW"/>
</dbReference>
<sequence length="278" mass="30560">MTTIAPLTTVAEVRALRPSLGRVVLVPTMGCLHEGHLALVRQAKTLADTVVVSIFVNRLQFGPNEDFERYPRTLPRDLELLAAEGVRHAFAPSETEMYPEPQTYTVAPPPEHTDILEGAVRPGHFRGVATVVTKLFGIVQPEVALFGKKDYQQLMVLRNLVRQLALPVTIVAGETMRAPDGLALSSRNTYLSEAERAEAPRLYRVLTRIAQAVRAGATDHARLETEAMAELAAHGWQPDYVTVRRRADLQPPAPGEQELVVLGAARLGSTRLIDNLEI</sequence>
<evidence type="ECO:0000256" key="6">
    <source>
        <dbReference type="ARBA" id="ARBA00022840"/>
    </source>
</evidence>
<dbReference type="Gene3D" id="3.30.1300.10">
    <property type="entry name" value="Pantoate-beta-alanine ligase, C-terminal domain"/>
    <property type="match status" value="1"/>
</dbReference>
<reference evidence="10" key="1">
    <citation type="submission" date="2015-08" db="EMBL/GenBank/DDBJ databases">
        <authorList>
            <person name="Babu N.S."/>
            <person name="Beckwith C.J."/>
            <person name="Beseler K.G."/>
            <person name="Brison A."/>
            <person name="Carone J.V."/>
            <person name="Caskin T.P."/>
            <person name="Diamond M."/>
            <person name="Durham M.E."/>
            <person name="Foxe J.M."/>
            <person name="Go M."/>
            <person name="Henderson B.A."/>
            <person name="Jones I.B."/>
            <person name="McGettigan J.A."/>
            <person name="Micheletti S.J."/>
            <person name="Nasrallah M.E."/>
            <person name="Ortiz D."/>
            <person name="Piller C.R."/>
            <person name="Privatt S.R."/>
            <person name="Schneider S.L."/>
            <person name="Sharp S."/>
            <person name="Smith T.C."/>
            <person name="Stanton J.D."/>
            <person name="Ullery H.E."/>
            <person name="Wilson R.J."/>
            <person name="Serrano M.G."/>
            <person name="Buck G."/>
            <person name="Lee V."/>
            <person name="Wang Y."/>
            <person name="Carvalho R."/>
            <person name="Voegtly L."/>
            <person name="Shi R."/>
            <person name="Duckworth R."/>
            <person name="Johnson A."/>
            <person name="Loviza R."/>
            <person name="Walstead R."/>
            <person name="Shah Z."/>
            <person name="Kiflezghi M."/>
            <person name="Wade K."/>
            <person name="Ball S.L."/>
            <person name="Bradley K.W."/>
            <person name="Asai D.J."/>
            <person name="Bowman C.A."/>
            <person name="Russell D.A."/>
            <person name="Pope W.H."/>
            <person name="Jacobs-Sera D."/>
            <person name="Hendrix R.W."/>
            <person name="Hatfull G.F."/>
        </authorList>
    </citation>
    <scope>NUCLEOTIDE SEQUENCE [LARGE SCALE GENOMIC DNA]</scope>
    <source>
        <strain evidence="10">JCM 19170</strain>
    </source>
</reference>
<dbReference type="EMBL" id="CYHH01000001">
    <property type="protein sequence ID" value="CUB05331.1"/>
    <property type="molecule type" value="Genomic_DNA"/>
</dbReference>
<dbReference type="PANTHER" id="PTHR21299">
    <property type="entry name" value="CYTIDYLATE KINASE/PANTOATE-BETA-ALANINE LIGASE"/>
    <property type="match status" value="1"/>
</dbReference>
<dbReference type="RefSeq" id="WP_055422681.1">
    <property type="nucleotide sequence ID" value="NZ_CYHH01000001.1"/>
</dbReference>
<dbReference type="GO" id="GO:0005829">
    <property type="term" value="C:cytosol"/>
    <property type="evidence" value="ECO:0007669"/>
    <property type="project" value="TreeGrafter"/>
</dbReference>
<evidence type="ECO:0000313" key="10">
    <source>
        <dbReference type="Proteomes" id="UP000182108"/>
    </source>
</evidence>
<dbReference type="InterPro" id="IPR003721">
    <property type="entry name" value="Pantoate_ligase"/>
</dbReference>
<evidence type="ECO:0000256" key="4">
    <source>
        <dbReference type="ARBA" id="ARBA00022655"/>
    </source>
</evidence>
<dbReference type="AlphaFoldDB" id="A0A0K6IQF4"/>
<feature type="binding site" evidence="8">
    <location>
        <begin position="184"/>
        <end position="187"/>
    </location>
    <ligand>
        <name>ATP</name>
        <dbReference type="ChEBI" id="CHEBI:30616"/>
    </ligand>
</feature>
<dbReference type="InterPro" id="IPR014729">
    <property type="entry name" value="Rossmann-like_a/b/a_fold"/>
</dbReference>
<comment type="caution">
    <text evidence="8">Lacks conserved residue(s) required for the propagation of feature annotation.</text>
</comment>
<evidence type="ECO:0000256" key="2">
    <source>
        <dbReference type="ARBA" id="ARBA00009256"/>
    </source>
</evidence>
<comment type="subcellular location">
    <subcellularLocation>
        <location evidence="8">Cytoplasm</location>
    </subcellularLocation>
</comment>
<keyword evidence="5 8" id="KW-0547">Nucleotide-binding</keyword>
<dbReference type="FunFam" id="3.30.1300.10:FF:000001">
    <property type="entry name" value="Pantothenate synthetase"/>
    <property type="match status" value="1"/>
</dbReference>
<keyword evidence="4 8" id="KW-0566">Pantothenate biosynthesis</keyword>
<keyword evidence="8" id="KW-0963">Cytoplasm</keyword>
<organism evidence="9 10">
    <name type="scientific">Tepidiphilus thermophilus</name>
    <dbReference type="NCBI Taxonomy" id="876478"/>
    <lineage>
        <taxon>Bacteria</taxon>
        <taxon>Pseudomonadati</taxon>
        <taxon>Pseudomonadota</taxon>
        <taxon>Hydrogenophilia</taxon>
        <taxon>Hydrogenophilales</taxon>
        <taxon>Hydrogenophilaceae</taxon>
        <taxon>Tepidiphilus</taxon>
    </lineage>
</organism>
<dbReference type="GO" id="GO:0004592">
    <property type="term" value="F:pantoate-beta-alanine ligase activity"/>
    <property type="evidence" value="ECO:0007669"/>
    <property type="project" value="UniProtKB-UniRule"/>
</dbReference>
<comment type="miscellaneous">
    <text evidence="8">The reaction proceeds by a bi uni uni bi ping pong mechanism.</text>
</comment>
<comment type="subunit">
    <text evidence="8">Homodimer.</text>
</comment>
<evidence type="ECO:0000256" key="7">
    <source>
        <dbReference type="ARBA" id="ARBA00048258"/>
    </source>
</evidence>
<feature type="active site" description="Proton donor" evidence="8">
    <location>
        <position position="36"/>
    </location>
</feature>